<dbReference type="PROSITE" id="PS00022">
    <property type="entry name" value="EGF_1"/>
    <property type="match status" value="2"/>
</dbReference>
<keyword evidence="2 3" id="KW-1015">Disulfide bond</keyword>
<dbReference type="Proteomes" id="UP000770661">
    <property type="component" value="Unassembled WGS sequence"/>
</dbReference>
<dbReference type="InterPro" id="IPR000742">
    <property type="entry name" value="EGF"/>
</dbReference>
<protein>
    <recommendedName>
        <fullName evidence="5">EGF-like domain-containing protein</fullName>
    </recommendedName>
</protein>
<dbReference type="EMBL" id="JACEEZ010001829">
    <property type="protein sequence ID" value="KAG0728810.1"/>
    <property type="molecule type" value="Genomic_DNA"/>
</dbReference>
<feature type="disulfide bond" evidence="3">
    <location>
        <begin position="233"/>
        <end position="242"/>
    </location>
</feature>
<dbReference type="SMART" id="SM00181">
    <property type="entry name" value="EGF"/>
    <property type="match status" value="2"/>
</dbReference>
<gene>
    <name evidence="6" type="ORF">GWK47_031713</name>
</gene>
<dbReference type="PANTHER" id="PTHR14949:SF54">
    <property type="entry name" value="VWFD DOMAIN-CONTAINING PROTEIN"/>
    <property type="match status" value="1"/>
</dbReference>
<accession>A0A8J4Z0T3</accession>
<feature type="disulfide bond" evidence="3">
    <location>
        <begin position="215"/>
        <end position="225"/>
    </location>
</feature>
<dbReference type="InterPro" id="IPR050969">
    <property type="entry name" value="Dev_Signal_Modulators"/>
</dbReference>
<feature type="region of interest" description="Disordered" evidence="4">
    <location>
        <begin position="125"/>
        <end position="148"/>
    </location>
</feature>
<organism evidence="6 7">
    <name type="scientific">Chionoecetes opilio</name>
    <name type="common">Atlantic snow crab</name>
    <name type="synonym">Cancer opilio</name>
    <dbReference type="NCBI Taxonomy" id="41210"/>
    <lineage>
        <taxon>Eukaryota</taxon>
        <taxon>Metazoa</taxon>
        <taxon>Ecdysozoa</taxon>
        <taxon>Arthropoda</taxon>
        <taxon>Crustacea</taxon>
        <taxon>Multicrustacea</taxon>
        <taxon>Malacostraca</taxon>
        <taxon>Eumalacostraca</taxon>
        <taxon>Eucarida</taxon>
        <taxon>Decapoda</taxon>
        <taxon>Pleocyemata</taxon>
        <taxon>Brachyura</taxon>
        <taxon>Eubrachyura</taxon>
        <taxon>Majoidea</taxon>
        <taxon>Majidae</taxon>
        <taxon>Chionoecetes</taxon>
    </lineage>
</organism>
<evidence type="ECO:0000256" key="1">
    <source>
        <dbReference type="ARBA" id="ARBA00022729"/>
    </source>
</evidence>
<keyword evidence="1" id="KW-0732">Signal</keyword>
<dbReference type="Gene3D" id="2.10.25.10">
    <property type="entry name" value="Laminin"/>
    <property type="match status" value="2"/>
</dbReference>
<evidence type="ECO:0000256" key="3">
    <source>
        <dbReference type="PROSITE-ProRule" id="PRU00076"/>
    </source>
</evidence>
<name>A0A8J4Z0T3_CHIOP</name>
<proteinExistence type="predicted"/>
<evidence type="ECO:0000256" key="2">
    <source>
        <dbReference type="ARBA" id="ARBA00023157"/>
    </source>
</evidence>
<dbReference type="PROSITE" id="PS50026">
    <property type="entry name" value="EGF_3"/>
    <property type="match status" value="2"/>
</dbReference>
<dbReference type="AlphaFoldDB" id="A0A8J4Z0T3"/>
<dbReference type="GO" id="GO:0005102">
    <property type="term" value="F:signaling receptor binding"/>
    <property type="evidence" value="ECO:0007669"/>
    <property type="project" value="TreeGrafter"/>
</dbReference>
<evidence type="ECO:0000259" key="5">
    <source>
        <dbReference type="PROSITE" id="PS50026"/>
    </source>
</evidence>
<evidence type="ECO:0000313" key="6">
    <source>
        <dbReference type="EMBL" id="KAG0728810.1"/>
    </source>
</evidence>
<keyword evidence="7" id="KW-1185">Reference proteome</keyword>
<feature type="domain" description="EGF-like" evidence="5">
    <location>
        <begin position="88"/>
        <end position="120"/>
    </location>
</feature>
<feature type="domain" description="EGF-like" evidence="5">
    <location>
        <begin position="211"/>
        <end position="243"/>
    </location>
</feature>
<evidence type="ECO:0000256" key="4">
    <source>
        <dbReference type="SAM" id="MobiDB-lite"/>
    </source>
</evidence>
<dbReference type="OrthoDB" id="6362191at2759"/>
<keyword evidence="3" id="KW-0245">EGF-like domain</keyword>
<comment type="caution">
    <text evidence="6">The sequence shown here is derived from an EMBL/GenBank/DDBJ whole genome shotgun (WGS) entry which is preliminary data.</text>
</comment>
<comment type="caution">
    <text evidence="3">Lacks conserved residue(s) required for the propagation of feature annotation.</text>
</comment>
<dbReference type="GO" id="GO:0009986">
    <property type="term" value="C:cell surface"/>
    <property type="evidence" value="ECO:0007669"/>
    <property type="project" value="TreeGrafter"/>
</dbReference>
<sequence length="317" mass="34635">MAGDALPSFGTARDLPAGIMPLTVQACEEEPEIDHARVRCGHSGCRVLCKKSYKLSSGLAFTTLQCDHSNGLLTIDGKPWTLQNITCLPYCGLDGCYNGGECIQPQVCECVHNYTGKHCEIPPENPASSEVTDDTGVPQQTPVTPDPMTCPDPDFPLVNAEITRSDEQLIVRCKAGHVFDIGGTIAFVHCREGVWDHPKGVFSTEGALVCQAPRCDPPCENGGTCLPEGVCDCPYKYWGSACQRMMCAYPDAKQLSNSSLGGVHSRMKIQCHPRHRMRSGRRWQTILCHQGHWTVSGRGPLTDNDVKCYPCLYHGLP</sequence>
<feature type="disulfide bond" evidence="3">
    <location>
        <begin position="110"/>
        <end position="119"/>
    </location>
</feature>
<dbReference type="GO" id="GO:0005576">
    <property type="term" value="C:extracellular region"/>
    <property type="evidence" value="ECO:0007669"/>
    <property type="project" value="TreeGrafter"/>
</dbReference>
<dbReference type="PANTHER" id="PTHR14949">
    <property type="entry name" value="EGF-LIKE-DOMAIN, MULTIPLE 7, 8"/>
    <property type="match status" value="1"/>
</dbReference>
<reference evidence="6" key="1">
    <citation type="submission" date="2020-07" db="EMBL/GenBank/DDBJ databases">
        <title>The High-quality genome of the commercially important snow crab, Chionoecetes opilio.</title>
        <authorList>
            <person name="Jeong J.-H."/>
            <person name="Ryu S."/>
        </authorList>
    </citation>
    <scope>NUCLEOTIDE SEQUENCE</scope>
    <source>
        <strain evidence="6">MADBK_172401_WGS</strain>
        <tissue evidence="6">Digestive gland</tissue>
    </source>
</reference>
<dbReference type="SUPFAM" id="SSF57196">
    <property type="entry name" value="EGF/Laminin"/>
    <property type="match status" value="1"/>
</dbReference>
<evidence type="ECO:0000313" key="7">
    <source>
        <dbReference type="Proteomes" id="UP000770661"/>
    </source>
</evidence>